<dbReference type="Pfam" id="PF12776">
    <property type="entry name" value="Myb_DNA-bind_3"/>
    <property type="match status" value="1"/>
</dbReference>
<reference evidence="3 4" key="1">
    <citation type="journal article" date="2020" name="Mol. Plant">
        <title>The Chromosome-Based Rubber Tree Genome Provides New Insights into Spurge Genome Evolution and Rubber Biosynthesis.</title>
        <authorList>
            <person name="Liu J."/>
            <person name="Shi C."/>
            <person name="Shi C.C."/>
            <person name="Li W."/>
            <person name="Zhang Q.J."/>
            <person name="Zhang Y."/>
            <person name="Li K."/>
            <person name="Lu H.F."/>
            <person name="Shi C."/>
            <person name="Zhu S.T."/>
            <person name="Xiao Z.Y."/>
            <person name="Nan H."/>
            <person name="Yue Y."/>
            <person name="Zhu X.G."/>
            <person name="Wu Y."/>
            <person name="Hong X.N."/>
            <person name="Fan G.Y."/>
            <person name="Tong Y."/>
            <person name="Zhang D."/>
            <person name="Mao C.L."/>
            <person name="Liu Y.L."/>
            <person name="Hao S.J."/>
            <person name="Liu W.Q."/>
            <person name="Lv M.Q."/>
            <person name="Zhang H.B."/>
            <person name="Liu Y."/>
            <person name="Hu-Tang G.R."/>
            <person name="Wang J.P."/>
            <person name="Wang J.H."/>
            <person name="Sun Y.H."/>
            <person name="Ni S.B."/>
            <person name="Chen W.B."/>
            <person name="Zhang X.C."/>
            <person name="Jiao Y.N."/>
            <person name="Eichler E.E."/>
            <person name="Li G.H."/>
            <person name="Liu X."/>
            <person name="Gao L.Z."/>
        </authorList>
    </citation>
    <scope>NUCLEOTIDE SEQUENCE [LARGE SCALE GENOMIC DNA]</scope>
    <source>
        <strain evidence="4">cv. GT1</strain>
        <tissue evidence="3">Leaf</tissue>
    </source>
</reference>
<dbReference type="Proteomes" id="UP000467840">
    <property type="component" value="Chromosome 4"/>
</dbReference>
<sequence length="214" mass="24803">MSAAQDGILGRPKAEWTPTRDAYLVELFVEQHNRGRTAYNEFKNEVIRSVAHDFNKKFDLNLEENQIKNHYNVMKKDYGIVKIFLSHTEFGWAETHQMVIADDKVWGSYICKQKSFAASARGRKRRVCDDVGETFENALCDMFSTATLRTIQRNVINEKTIYQKCLEELPKLEELNDTEFTKAINVLKGDKNATAFMTIRGPRRVMLLKSLWQA</sequence>
<evidence type="ECO:0000313" key="2">
    <source>
        <dbReference type="EMBL" id="KAF2302023.1"/>
    </source>
</evidence>
<dbReference type="AlphaFoldDB" id="A0A6A6LND0"/>
<dbReference type="PANTHER" id="PTHR46929">
    <property type="entry name" value="EXPRESSED PROTEIN"/>
    <property type="match status" value="1"/>
</dbReference>
<comment type="caution">
    <text evidence="3">The sequence shown here is derived from an EMBL/GenBank/DDBJ whole genome shotgun (WGS) entry which is preliminary data.</text>
</comment>
<accession>A0A6A6LND0</accession>
<dbReference type="EMBL" id="JAAGAX010000010">
    <property type="protein sequence ID" value="KAF2302027.1"/>
    <property type="molecule type" value="Genomic_DNA"/>
</dbReference>
<dbReference type="EMBL" id="JAAGAX010000010">
    <property type="protein sequence ID" value="KAF2302023.1"/>
    <property type="molecule type" value="Genomic_DNA"/>
</dbReference>
<dbReference type="InterPro" id="IPR024752">
    <property type="entry name" value="Myb/SANT-like_dom"/>
</dbReference>
<evidence type="ECO:0000313" key="4">
    <source>
        <dbReference type="Proteomes" id="UP000467840"/>
    </source>
</evidence>
<evidence type="ECO:0000313" key="3">
    <source>
        <dbReference type="EMBL" id="KAF2302027.1"/>
    </source>
</evidence>
<protein>
    <recommendedName>
        <fullName evidence="1">Myb/SANT-like domain-containing protein</fullName>
    </recommendedName>
</protein>
<name>A0A6A6LND0_HEVBR</name>
<dbReference type="PANTHER" id="PTHR46929:SF2">
    <property type="entry name" value="MYB_SANT-LIKE DOMAIN-CONTAINING PROTEIN"/>
    <property type="match status" value="1"/>
</dbReference>
<organism evidence="3 4">
    <name type="scientific">Hevea brasiliensis</name>
    <name type="common">Para rubber tree</name>
    <name type="synonym">Siphonia brasiliensis</name>
    <dbReference type="NCBI Taxonomy" id="3981"/>
    <lineage>
        <taxon>Eukaryota</taxon>
        <taxon>Viridiplantae</taxon>
        <taxon>Streptophyta</taxon>
        <taxon>Embryophyta</taxon>
        <taxon>Tracheophyta</taxon>
        <taxon>Spermatophyta</taxon>
        <taxon>Magnoliopsida</taxon>
        <taxon>eudicotyledons</taxon>
        <taxon>Gunneridae</taxon>
        <taxon>Pentapetalae</taxon>
        <taxon>rosids</taxon>
        <taxon>fabids</taxon>
        <taxon>Malpighiales</taxon>
        <taxon>Euphorbiaceae</taxon>
        <taxon>Crotonoideae</taxon>
        <taxon>Micrandreae</taxon>
        <taxon>Hevea</taxon>
    </lineage>
</organism>
<proteinExistence type="predicted"/>
<evidence type="ECO:0000259" key="1">
    <source>
        <dbReference type="Pfam" id="PF12776"/>
    </source>
</evidence>
<keyword evidence="4" id="KW-1185">Reference proteome</keyword>
<gene>
    <name evidence="2" type="ORF">GH714_031455</name>
    <name evidence="3" type="ORF">GH714_031526</name>
</gene>
<feature type="domain" description="Myb/SANT-like" evidence="1">
    <location>
        <begin position="15"/>
        <end position="109"/>
    </location>
</feature>